<dbReference type="NCBIfam" id="TIGR02124">
    <property type="entry name" value="hypE"/>
    <property type="match status" value="1"/>
</dbReference>
<evidence type="ECO:0000259" key="3">
    <source>
        <dbReference type="Pfam" id="PF02769"/>
    </source>
</evidence>
<dbReference type="SUPFAM" id="SSF56042">
    <property type="entry name" value="PurM C-terminal domain-like"/>
    <property type="match status" value="1"/>
</dbReference>
<sequence>MNDIIKLVHGDGGKHTHELIESIFYKHFRNDLLINGIDAATFTVKQGRMAFTTDSFVVKPLFFKGGDIGKLAVYGTVNDLAVSGAKPLYLSTAFIIEEGFPLESLKRIVVSIGNACMQTGVKVVTGDTKVVEKGRGDGIFINTSGVGIIEDDFSIRSIEEGDRIIVTGGIGEHGTAIALDRYDIKIKGNFESDCAPLNKIVMKLKRFYPSIKIMKDPTRGGLATALNEIASLSGLGVCVDEECVPLRKEVKAANELLGLDPLYMACEGRLILVVSKEAADSLLEEIIKIEGCEEAKIIGSFVKEPYNMVYMKTFLGGKRILNMLEGEMLPRIC</sequence>
<feature type="domain" description="PurM-like N-terminal" evidence="2">
    <location>
        <begin position="38"/>
        <end position="149"/>
    </location>
</feature>
<protein>
    <submittedName>
        <fullName evidence="4">Hydrogenase expression/formation protein HypE</fullName>
    </submittedName>
</protein>
<dbReference type="SUPFAM" id="SSF55326">
    <property type="entry name" value="PurM N-terminal domain-like"/>
    <property type="match status" value="1"/>
</dbReference>
<evidence type="ECO:0000259" key="2">
    <source>
        <dbReference type="Pfam" id="PF00586"/>
    </source>
</evidence>
<dbReference type="EMBL" id="JAEEGB010000013">
    <property type="protein sequence ID" value="MBI6873270.1"/>
    <property type="molecule type" value="Genomic_DNA"/>
</dbReference>
<keyword evidence="5" id="KW-1185">Reference proteome</keyword>
<dbReference type="CDD" id="cd02197">
    <property type="entry name" value="HypE"/>
    <property type="match status" value="1"/>
</dbReference>
<dbReference type="InterPro" id="IPR036676">
    <property type="entry name" value="PurM-like_C_sf"/>
</dbReference>
<dbReference type="GO" id="GO:0051604">
    <property type="term" value="P:protein maturation"/>
    <property type="evidence" value="ECO:0007669"/>
    <property type="project" value="TreeGrafter"/>
</dbReference>
<dbReference type="RefSeq" id="WP_211142735.1">
    <property type="nucleotide sequence ID" value="NZ_JAEEGB010000013.1"/>
</dbReference>
<gene>
    <name evidence="4" type="primary">hypE</name>
    <name evidence="4" type="ORF">I6U51_11210</name>
</gene>
<dbReference type="PANTHER" id="PTHR30303">
    <property type="entry name" value="HYDROGENASE ISOENZYMES FORMATION PROTEIN HYPE"/>
    <property type="match status" value="1"/>
</dbReference>
<name>A0A934M3P9_9CLOT</name>
<dbReference type="Pfam" id="PF02769">
    <property type="entry name" value="AIRS_C"/>
    <property type="match status" value="1"/>
</dbReference>
<proteinExistence type="inferred from homology"/>
<dbReference type="PIRSF" id="PIRSF005644">
    <property type="entry name" value="Hdrgns_mtr_HypE"/>
    <property type="match status" value="1"/>
</dbReference>
<dbReference type="Gene3D" id="3.30.1330.10">
    <property type="entry name" value="PurM-like, N-terminal domain"/>
    <property type="match status" value="1"/>
</dbReference>
<dbReference type="InterPro" id="IPR016188">
    <property type="entry name" value="PurM-like_N"/>
</dbReference>
<dbReference type="Proteomes" id="UP000622687">
    <property type="component" value="Unassembled WGS sequence"/>
</dbReference>
<comment type="caution">
    <text evidence="4">The sequence shown here is derived from an EMBL/GenBank/DDBJ whole genome shotgun (WGS) entry which is preliminary data.</text>
</comment>
<dbReference type="Pfam" id="PF00586">
    <property type="entry name" value="AIRS"/>
    <property type="match status" value="1"/>
</dbReference>
<dbReference type="Gene3D" id="3.90.650.10">
    <property type="entry name" value="PurM-like C-terminal domain"/>
    <property type="match status" value="1"/>
</dbReference>
<dbReference type="AlphaFoldDB" id="A0A934M3P9"/>
<evidence type="ECO:0000313" key="4">
    <source>
        <dbReference type="EMBL" id="MBI6873270.1"/>
    </source>
</evidence>
<comment type="similarity">
    <text evidence="1">Belongs to the HypE family.</text>
</comment>
<dbReference type="PANTHER" id="PTHR30303:SF0">
    <property type="entry name" value="CARBAMOYL DEHYDRATASE HYPE"/>
    <property type="match status" value="1"/>
</dbReference>
<accession>A0A934M3P9</accession>
<reference evidence="4" key="1">
    <citation type="submission" date="2020-12" db="EMBL/GenBank/DDBJ databases">
        <title>Clostridium thailandense sp. nov., a novel acetogenic bacterium isolated from peat land soil in Thailand.</title>
        <authorList>
            <person name="Chaikitkaew S."/>
            <person name="Birkeland N.K."/>
        </authorList>
    </citation>
    <scope>NUCLEOTIDE SEQUENCE</scope>
    <source>
        <strain evidence="4">DSM 17425</strain>
    </source>
</reference>
<dbReference type="InterPro" id="IPR011854">
    <property type="entry name" value="HypE"/>
</dbReference>
<dbReference type="InterPro" id="IPR036921">
    <property type="entry name" value="PurM-like_N_sf"/>
</dbReference>
<dbReference type="InterPro" id="IPR010918">
    <property type="entry name" value="PurM-like_C_dom"/>
</dbReference>
<evidence type="ECO:0000313" key="5">
    <source>
        <dbReference type="Proteomes" id="UP000622687"/>
    </source>
</evidence>
<feature type="domain" description="PurM-like C-terminal" evidence="3">
    <location>
        <begin position="159"/>
        <end position="306"/>
    </location>
</feature>
<evidence type="ECO:0000256" key="1">
    <source>
        <dbReference type="ARBA" id="ARBA00006243"/>
    </source>
</evidence>
<organism evidence="4 5">
    <name type="scientific">Clostridium aciditolerans</name>
    <dbReference type="NCBI Taxonomy" id="339861"/>
    <lineage>
        <taxon>Bacteria</taxon>
        <taxon>Bacillati</taxon>
        <taxon>Bacillota</taxon>
        <taxon>Clostridia</taxon>
        <taxon>Eubacteriales</taxon>
        <taxon>Clostridiaceae</taxon>
        <taxon>Clostridium</taxon>
    </lineage>
</organism>